<sequence>MSIELERSLELRKLHLEKEDQECNHEYEKEFFNDIPTGDYACKKCGKSISKSFYIELMKVKQALD</sequence>
<dbReference type="EMBL" id="RYZS01000001">
    <property type="protein sequence ID" value="RVU96415.1"/>
    <property type="molecule type" value="Genomic_DNA"/>
</dbReference>
<gene>
    <name evidence="1" type="ORF">EK398_17110</name>
</gene>
<accession>A0A2N8PYP3</accession>
<proteinExistence type="predicted"/>
<evidence type="ECO:0000313" key="2">
    <source>
        <dbReference type="Proteomes" id="UP000288388"/>
    </source>
</evidence>
<name>A0A2N8PYP3_ENTAV</name>
<comment type="caution">
    <text evidence="1">The sequence shown here is derived from an EMBL/GenBank/DDBJ whole genome shotgun (WGS) entry which is preliminary data.</text>
</comment>
<dbReference type="AlphaFoldDB" id="A0A2N8PYP3"/>
<reference evidence="1 2" key="1">
    <citation type="submission" date="2018-12" db="EMBL/GenBank/DDBJ databases">
        <title>A novel vanA-carrying plasmid in a clinical isolate of Enterococcus avium.</title>
        <authorList>
            <person name="Bernasconi O.J."/>
            <person name="Luzzaro F."/>
            <person name="Endimiani A."/>
        </authorList>
    </citation>
    <scope>NUCLEOTIDE SEQUENCE [LARGE SCALE GENOMIC DNA]</scope>
    <source>
        <strain evidence="1 2">LC0559/18</strain>
    </source>
</reference>
<dbReference type="RefSeq" id="WP_070621737.1">
    <property type="nucleotide sequence ID" value="NZ_CAAKOH010000160.1"/>
</dbReference>
<dbReference type="Proteomes" id="UP000288388">
    <property type="component" value="Unassembled WGS sequence"/>
</dbReference>
<protein>
    <submittedName>
        <fullName evidence="1">Uncharacterized protein</fullName>
    </submittedName>
</protein>
<evidence type="ECO:0000313" key="1">
    <source>
        <dbReference type="EMBL" id="RVU96415.1"/>
    </source>
</evidence>
<organism evidence="1 2">
    <name type="scientific">Enterococcus avium</name>
    <name type="common">Streptococcus avium</name>
    <dbReference type="NCBI Taxonomy" id="33945"/>
    <lineage>
        <taxon>Bacteria</taxon>
        <taxon>Bacillati</taxon>
        <taxon>Bacillota</taxon>
        <taxon>Bacilli</taxon>
        <taxon>Lactobacillales</taxon>
        <taxon>Enterococcaceae</taxon>
        <taxon>Enterococcus</taxon>
    </lineage>
</organism>